<keyword evidence="3" id="KW-0732">Signal</keyword>
<dbReference type="Gene3D" id="2.10.60.10">
    <property type="entry name" value="CD59"/>
    <property type="match status" value="1"/>
</dbReference>
<dbReference type="PANTHER" id="PTHR16983">
    <property type="entry name" value="UPAR/LY6 DOMAIN-CONTAINING PROTEIN"/>
    <property type="match status" value="1"/>
</dbReference>
<dbReference type="GO" id="GO:0005886">
    <property type="term" value="C:plasma membrane"/>
    <property type="evidence" value="ECO:0007669"/>
    <property type="project" value="UniProtKB-SubCell"/>
</dbReference>
<accession>A0A674HXA1</accession>
<evidence type="ECO:0000256" key="3">
    <source>
        <dbReference type="ARBA" id="ARBA00022729"/>
    </source>
</evidence>
<dbReference type="PANTHER" id="PTHR16983:SF13">
    <property type="entry name" value="LYMPHOCYTE ANTIGEN 6E"/>
    <property type="match status" value="1"/>
</dbReference>
<evidence type="ECO:0000259" key="6">
    <source>
        <dbReference type="SMART" id="SM00134"/>
    </source>
</evidence>
<evidence type="ECO:0000313" key="7">
    <source>
        <dbReference type="Ensembl" id="ENSTMTP00000000449.1"/>
    </source>
</evidence>
<dbReference type="Proteomes" id="UP000472274">
    <property type="component" value="Unplaced"/>
</dbReference>
<dbReference type="GO" id="GO:0030550">
    <property type="term" value="F:acetylcholine receptor inhibitor activity"/>
    <property type="evidence" value="ECO:0007669"/>
    <property type="project" value="TreeGrafter"/>
</dbReference>
<evidence type="ECO:0000313" key="8">
    <source>
        <dbReference type="Proteomes" id="UP000472274"/>
    </source>
</evidence>
<evidence type="ECO:0000256" key="5">
    <source>
        <dbReference type="ARBA" id="ARBA00023180"/>
    </source>
</evidence>
<dbReference type="FunFam" id="2.10.60.10:FF:000003">
    <property type="entry name" value="lymphocyte antigen 6E isoform X1"/>
    <property type="match status" value="1"/>
</dbReference>
<dbReference type="InterPro" id="IPR051110">
    <property type="entry name" value="Ly-6/neurotoxin-like_GPI-ap"/>
</dbReference>
<keyword evidence="2" id="KW-1003">Cell membrane</keyword>
<protein>
    <recommendedName>
        <fullName evidence="6">UPAR/Ly6 domain-containing protein</fullName>
    </recommendedName>
</protein>
<dbReference type="InterPro" id="IPR045860">
    <property type="entry name" value="Snake_toxin-like_sf"/>
</dbReference>
<dbReference type="InParanoid" id="A0A674HXA1"/>
<sequence length="132" mass="14193">SSWKNLSLLASSASDSLWCFMCEKQSSNWSCLKITKCSAADKYCLTTVGYAGIGGELYGRQITKKCSPNCPEFNINLGLASYSTTCCNTSLCNVSGKPAPNDILQKGVLVQSQPVSIIFPFLQTFLVSVTLG</sequence>
<dbReference type="GO" id="GO:0030154">
    <property type="term" value="P:cell differentiation"/>
    <property type="evidence" value="ECO:0007669"/>
    <property type="project" value="UniProtKB-ARBA"/>
</dbReference>
<feature type="domain" description="UPAR/Ly6" evidence="6">
    <location>
        <begin position="17"/>
        <end position="107"/>
    </location>
</feature>
<comment type="subcellular location">
    <subcellularLocation>
        <location evidence="1">Cell membrane</location>
    </subcellularLocation>
</comment>
<dbReference type="GeneTree" id="ENSGT00940000153378"/>
<dbReference type="AlphaFoldDB" id="A0A674HXA1"/>
<proteinExistence type="predicted"/>
<dbReference type="CDD" id="cd23543">
    <property type="entry name" value="TFP_LU_ECD_Ly6E"/>
    <property type="match status" value="1"/>
</dbReference>
<dbReference type="InterPro" id="IPR016054">
    <property type="entry name" value="LY6_UPA_recep-like"/>
</dbReference>
<keyword evidence="5" id="KW-0325">Glycoprotein</keyword>
<keyword evidence="4" id="KW-0472">Membrane</keyword>
<keyword evidence="8" id="KW-1185">Reference proteome</keyword>
<reference evidence="7" key="2">
    <citation type="submission" date="2025-09" db="UniProtKB">
        <authorList>
            <consortium name="Ensembl"/>
        </authorList>
    </citation>
    <scope>IDENTIFICATION</scope>
</reference>
<evidence type="ECO:0000256" key="1">
    <source>
        <dbReference type="ARBA" id="ARBA00004236"/>
    </source>
</evidence>
<organism evidence="7 8">
    <name type="scientific">Terrapene triunguis</name>
    <name type="common">Three-toed box turtle</name>
    <dbReference type="NCBI Taxonomy" id="2587831"/>
    <lineage>
        <taxon>Eukaryota</taxon>
        <taxon>Metazoa</taxon>
        <taxon>Chordata</taxon>
        <taxon>Craniata</taxon>
        <taxon>Vertebrata</taxon>
        <taxon>Euteleostomi</taxon>
        <taxon>Archelosauria</taxon>
        <taxon>Testudinata</taxon>
        <taxon>Testudines</taxon>
        <taxon>Cryptodira</taxon>
        <taxon>Durocryptodira</taxon>
        <taxon>Testudinoidea</taxon>
        <taxon>Emydidae</taxon>
        <taxon>Terrapene</taxon>
    </lineage>
</organism>
<dbReference type="Pfam" id="PF00087">
    <property type="entry name" value="Toxin_TOLIP"/>
    <property type="match status" value="1"/>
</dbReference>
<name>A0A674HXA1_9SAUR</name>
<dbReference type="SUPFAM" id="SSF57302">
    <property type="entry name" value="Snake toxin-like"/>
    <property type="match status" value="1"/>
</dbReference>
<dbReference type="SMART" id="SM00134">
    <property type="entry name" value="LU"/>
    <property type="match status" value="1"/>
</dbReference>
<evidence type="ECO:0000256" key="2">
    <source>
        <dbReference type="ARBA" id="ARBA00022475"/>
    </source>
</evidence>
<dbReference type="InterPro" id="IPR035076">
    <property type="entry name" value="Toxin/TOLIP"/>
</dbReference>
<dbReference type="Ensembl" id="ENSTMTT00000000460.1">
    <property type="protein sequence ID" value="ENSTMTP00000000449.1"/>
    <property type="gene ID" value="ENSTMTG00000000377.1"/>
</dbReference>
<reference evidence="7" key="1">
    <citation type="submission" date="2025-08" db="UniProtKB">
        <authorList>
            <consortium name="Ensembl"/>
        </authorList>
    </citation>
    <scope>IDENTIFICATION</scope>
</reference>
<evidence type="ECO:0000256" key="4">
    <source>
        <dbReference type="ARBA" id="ARBA00023136"/>
    </source>
</evidence>